<reference evidence="1 2" key="1">
    <citation type="submission" date="2019-03" db="EMBL/GenBank/DDBJ databases">
        <title>First draft genome of Liparis tanakae, snailfish: a comprehensive survey of snailfish specific genes.</title>
        <authorList>
            <person name="Kim W."/>
            <person name="Song I."/>
            <person name="Jeong J.-H."/>
            <person name="Kim D."/>
            <person name="Kim S."/>
            <person name="Ryu S."/>
            <person name="Song J.Y."/>
            <person name="Lee S.K."/>
        </authorList>
    </citation>
    <scope>NUCLEOTIDE SEQUENCE [LARGE SCALE GENOMIC DNA]</scope>
    <source>
        <tissue evidence="1">Muscle</tissue>
    </source>
</reference>
<keyword evidence="2" id="KW-1185">Reference proteome</keyword>
<proteinExistence type="predicted"/>
<organism evidence="1 2">
    <name type="scientific">Liparis tanakae</name>
    <name type="common">Tanaka's snailfish</name>
    <dbReference type="NCBI Taxonomy" id="230148"/>
    <lineage>
        <taxon>Eukaryota</taxon>
        <taxon>Metazoa</taxon>
        <taxon>Chordata</taxon>
        <taxon>Craniata</taxon>
        <taxon>Vertebrata</taxon>
        <taxon>Euteleostomi</taxon>
        <taxon>Actinopterygii</taxon>
        <taxon>Neopterygii</taxon>
        <taxon>Teleostei</taxon>
        <taxon>Neoteleostei</taxon>
        <taxon>Acanthomorphata</taxon>
        <taxon>Eupercaria</taxon>
        <taxon>Perciformes</taxon>
        <taxon>Cottioidei</taxon>
        <taxon>Cottales</taxon>
        <taxon>Liparidae</taxon>
        <taxon>Liparis</taxon>
    </lineage>
</organism>
<evidence type="ECO:0000313" key="2">
    <source>
        <dbReference type="Proteomes" id="UP000314294"/>
    </source>
</evidence>
<dbReference type="EMBL" id="SRLO01001155">
    <property type="protein sequence ID" value="TNN40842.1"/>
    <property type="molecule type" value="Genomic_DNA"/>
</dbReference>
<protein>
    <submittedName>
        <fullName evidence="1">Uncharacterized protein</fullName>
    </submittedName>
</protein>
<dbReference type="AlphaFoldDB" id="A0A4Z2FKN0"/>
<gene>
    <name evidence="1" type="ORF">EYF80_048997</name>
</gene>
<evidence type="ECO:0000313" key="1">
    <source>
        <dbReference type="EMBL" id="TNN40842.1"/>
    </source>
</evidence>
<dbReference type="Proteomes" id="UP000314294">
    <property type="component" value="Unassembled WGS sequence"/>
</dbReference>
<accession>A0A4Z2FKN0</accession>
<name>A0A4Z2FKN0_9TELE</name>
<comment type="caution">
    <text evidence="1">The sequence shown here is derived from an EMBL/GenBank/DDBJ whole genome shotgun (WGS) entry which is preliminary data.</text>
</comment>
<sequence length="75" mass="8242">MLCWVYGVLDDVWESGTPCLELLKTSDWDKDGGWVASMGGFSVSEEEDGGVFPRSTASQTVCKSLSMVQCDGWRD</sequence>